<dbReference type="AlphaFoldDB" id="A0A2P2NR13"/>
<accession>A0A2P2NR13</accession>
<name>A0A2P2NR13_RHIMU</name>
<sequence>MEQIYPNIGVHWVQLLPLQGKKVYQHCGKALQQDYIASFSMEA</sequence>
<reference evidence="1" key="1">
    <citation type="submission" date="2018-02" db="EMBL/GenBank/DDBJ databases">
        <title>Rhizophora mucronata_Transcriptome.</title>
        <authorList>
            <person name="Meera S.P."/>
            <person name="Sreeshan A."/>
            <person name="Augustine A."/>
        </authorList>
    </citation>
    <scope>NUCLEOTIDE SEQUENCE</scope>
    <source>
        <tissue evidence="1">Leaf</tissue>
    </source>
</reference>
<proteinExistence type="predicted"/>
<organism evidence="1">
    <name type="scientific">Rhizophora mucronata</name>
    <name type="common">Asiatic mangrove</name>
    <dbReference type="NCBI Taxonomy" id="61149"/>
    <lineage>
        <taxon>Eukaryota</taxon>
        <taxon>Viridiplantae</taxon>
        <taxon>Streptophyta</taxon>
        <taxon>Embryophyta</taxon>
        <taxon>Tracheophyta</taxon>
        <taxon>Spermatophyta</taxon>
        <taxon>Magnoliopsida</taxon>
        <taxon>eudicotyledons</taxon>
        <taxon>Gunneridae</taxon>
        <taxon>Pentapetalae</taxon>
        <taxon>rosids</taxon>
        <taxon>fabids</taxon>
        <taxon>Malpighiales</taxon>
        <taxon>Rhizophoraceae</taxon>
        <taxon>Rhizophora</taxon>
    </lineage>
</organism>
<dbReference type="EMBL" id="GGEC01064347">
    <property type="protein sequence ID" value="MBX44831.1"/>
    <property type="molecule type" value="Transcribed_RNA"/>
</dbReference>
<protein>
    <submittedName>
        <fullName evidence="1">Uncharacterized protein</fullName>
    </submittedName>
</protein>
<evidence type="ECO:0000313" key="1">
    <source>
        <dbReference type="EMBL" id="MBX44831.1"/>
    </source>
</evidence>